<dbReference type="InterPro" id="IPR029058">
    <property type="entry name" value="AB_hydrolase_fold"/>
</dbReference>
<evidence type="ECO:0000259" key="1">
    <source>
        <dbReference type="Pfam" id="PF01738"/>
    </source>
</evidence>
<accession>C5M2D1</accession>
<evidence type="ECO:0000313" key="2">
    <source>
        <dbReference type="EMBL" id="EER35481.1"/>
    </source>
</evidence>
<dbReference type="KEGG" id="ctp:CTRG_00220"/>
<dbReference type="PANTHER" id="PTHR17630">
    <property type="entry name" value="DIENELACTONE HYDROLASE"/>
    <property type="match status" value="1"/>
</dbReference>
<dbReference type="OrthoDB" id="17560at2759"/>
<dbReference type="Pfam" id="PF01738">
    <property type="entry name" value="DLH"/>
    <property type="match status" value="1"/>
</dbReference>
<proteinExistence type="predicted"/>
<gene>
    <name evidence="2" type="ORF">CTRG_00220</name>
</gene>
<feature type="domain" description="Dienelactone hydrolase" evidence="1">
    <location>
        <begin position="37"/>
        <end position="238"/>
    </location>
</feature>
<dbReference type="Gene3D" id="3.40.50.1820">
    <property type="entry name" value="alpha/beta hydrolase"/>
    <property type="match status" value="1"/>
</dbReference>
<dbReference type="AlphaFoldDB" id="C5M2D1"/>
<sequence>MASNPPGKCCAEGNFHEGTPIGTHKELFGLPTYSVGNSSSSNIIVVLTDIYGNKFNNVLLIADEISKNGDYLVLIPDILKDDPVIPGADLQKWLPNHTAEITAPIVDNFLQKVKQELKPKFLAGIGYCFGAKYAVQNLSSTGYLDSAAIAHPSFVSIEEVKAIKRPIIISAAETDPIFTPELRHQSEDELAKLNGVRYQVDLFSGVAHGFAVRGDIKDPLVRYAKEKTLKDQLCFFESVQALKSYL</sequence>
<protein>
    <recommendedName>
        <fullName evidence="1">Dienelactone hydrolase domain-containing protein</fullName>
    </recommendedName>
</protein>
<dbReference type="SUPFAM" id="SSF53474">
    <property type="entry name" value="alpha/beta-Hydrolases"/>
    <property type="match status" value="1"/>
</dbReference>
<dbReference type="PANTHER" id="PTHR17630:SF44">
    <property type="entry name" value="PROTEIN AIM2"/>
    <property type="match status" value="1"/>
</dbReference>
<name>C5M2D1_CANTT</name>
<dbReference type="Proteomes" id="UP000002037">
    <property type="component" value="Unassembled WGS sequence"/>
</dbReference>
<dbReference type="STRING" id="294747.C5M2D1"/>
<keyword evidence="3" id="KW-1185">Reference proteome</keyword>
<organism evidence="2 3">
    <name type="scientific">Candida tropicalis (strain ATCC MYA-3404 / T1)</name>
    <name type="common">Yeast</name>
    <dbReference type="NCBI Taxonomy" id="294747"/>
    <lineage>
        <taxon>Eukaryota</taxon>
        <taxon>Fungi</taxon>
        <taxon>Dikarya</taxon>
        <taxon>Ascomycota</taxon>
        <taxon>Saccharomycotina</taxon>
        <taxon>Pichiomycetes</taxon>
        <taxon>Debaryomycetaceae</taxon>
        <taxon>Candida/Lodderomyces clade</taxon>
        <taxon>Candida</taxon>
    </lineage>
</organism>
<evidence type="ECO:0000313" key="3">
    <source>
        <dbReference type="Proteomes" id="UP000002037"/>
    </source>
</evidence>
<dbReference type="EMBL" id="GG692395">
    <property type="protein sequence ID" value="EER35481.1"/>
    <property type="molecule type" value="Genomic_DNA"/>
</dbReference>
<dbReference type="VEuPathDB" id="FungiDB:CTRG_00220"/>
<dbReference type="InterPro" id="IPR002925">
    <property type="entry name" value="Dienelactn_hydro"/>
</dbReference>
<dbReference type="HOGENOM" id="CLU_054590_2_1_1"/>
<reference evidence="2 3" key="1">
    <citation type="journal article" date="2009" name="Nature">
        <title>Evolution of pathogenicity and sexual reproduction in eight Candida genomes.</title>
        <authorList>
            <person name="Butler G."/>
            <person name="Rasmussen M.D."/>
            <person name="Lin M.F."/>
            <person name="Santos M.A."/>
            <person name="Sakthikumar S."/>
            <person name="Munro C.A."/>
            <person name="Rheinbay E."/>
            <person name="Grabherr M."/>
            <person name="Forche A."/>
            <person name="Reedy J.L."/>
            <person name="Agrafioti I."/>
            <person name="Arnaud M.B."/>
            <person name="Bates S."/>
            <person name="Brown A.J."/>
            <person name="Brunke S."/>
            <person name="Costanzo M.C."/>
            <person name="Fitzpatrick D.A."/>
            <person name="de Groot P.W."/>
            <person name="Harris D."/>
            <person name="Hoyer L.L."/>
            <person name="Hube B."/>
            <person name="Klis F.M."/>
            <person name="Kodira C."/>
            <person name="Lennard N."/>
            <person name="Logue M.E."/>
            <person name="Martin R."/>
            <person name="Neiman A.M."/>
            <person name="Nikolaou E."/>
            <person name="Quail M.A."/>
            <person name="Quinn J."/>
            <person name="Santos M.C."/>
            <person name="Schmitzberger F.F."/>
            <person name="Sherlock G."/>
            <person name="Shah P."/>
            <person name="Silverstein K.A."/>
            <person name="Skrzypek M.S."/>
            <person name="Soll D."/>
            <person name="Staggs R."/>
            <person name="Stansfield I."/>
            <person name="Stumpf M.P."/>
            <person name="Sudbery P.E."/>
            <person name="Srikantha T."/>
            <person name="Zeng Q."/>
            <person name="Berman J."/>
            <person name="Berriman M."/>
            <person name="Heitman J."/>
            <person name="Gow N.A."/>
            <person name="Lorenz M.C."/>
            <person name="Birren B.W."/>
            <person name="Kellis M."/>
            <person name="Cuomo C.A."/>
        </authorList>
    </citation>
    <scope>NUCLEOTIDE SEQUENCE [LARGE SCALE GENOMIC DNA]</scope>
    <source>
        <strain evidence="3">ATCC MYA-3404 / T1</strain>
    </source>
</reference>
<dbReference type="eggNOG" id="KOG3043">
    <property type="taxonomic scope" value="Eukaryota"/>
</dbReference>
<dbReference type="GO" id="GO:0016787">
    <property type="term" value="F:hydrolase activity"/>
    <property type="evidence" value="ECO:0007669"/>
    <property type="project" value="InterPro"/>
</dbReference>
<dbReference type="RefSeq" id="XP_002545439.1">
    <property type="nucleotide sequence ID" value="XM_002545393.1"/>
</dbReference>
<dbReference type="GeneID" id="8297267"/>